<protein>
    <submittedName>
        <fullName evidence="1">Uncharacterized protein</fullName>
    </submittedName>
</protein>
<evidence type="ECO:0000313" key="1">
    <source>
        <dbReference type="EMBL" id="KAF3511377.1"/>
    </source>
</evidence>
<sequence>MSETEGRVGYLLKPSASNIEPHRRLCVSPHASGRMRGDTRAYTCLHTCLRHMQEDTYTSRWLAAWLEFMRRDTRLPCVSISMLRLQIRRHLVLLHVKLHVLLPCMVTPRAFVDTQLLRWLPPRSEPMQRATSSFSVLGSFV</sequence>
<dbReference type="AlphaFoldDB" id="A0A8S9PE86"/>
<dbReference type="Proteomes" id="UP000712600">
    <property type="component" value="Unassembled WGS sequence"/>
</dbReference>
<evidence type="ECO:0000313" key="2">
    <source>
        <dbReference type="Proteomes" id="UP000712600"/>
    </source>
</evidence>
<accession>A0A8S9PE86</accession>
<proteinExistence type="predicted"/>
<name>A0A8S9PE86_BRACR</name>
<reference evidence="1" key="1">
    <citation type="submission" date="2019-12" db="EMBL/GenBank/DDBJ databases">
        <title>Genome sequencing and annotation of Brassica cretica.</title>
        <authorList>
            <person name="Studholme D.J."/>
            <person name="Sarris P."/>
        </authorList>
    </citation>
    <scope>NUCLEOTIDE SEQUENCE</scope>
    <source>
        <strain evidence="1">PFS-109/04</strain>
        <tissue evidence="1">Leaf</tissue>
    </source>
</reference>
<comment type="caution">
    <text evidence="1">The sequence shown here is derived from an EMBL/GenBank/DDBJ whole genome shotgun (WGS) entry which is preliminary data.</text>
</comment>
<organism evidence="1 2">
    <name type="scientific">Brassica cretica</name>
    <name type="common">Mustard</name>
    <dbReference type="NCBI Taxonomy" id="69181"/>
    <lineage>
        <taxon>Eukaryota</taxon>
        <taxon>Viridiplantae</taxon>
        <taxon>Streptophyta</taxon>
        <taxon>Embryophyta</taxon>
        <taxon>Tracheophyta</taxon>
        <taxon>Spermatophyta</taxon>
        <taxon>Magnoliopsida</taxon>
        <taxon>eudicotyledons</taxon>
        <taxon>Gunneridae</taxon>
        <taxon>Pentapetalae</taxon>
        <taxon>rosids</taxon>
        <taxon>malvids</taxon>
        <taxon>Brassicales</taxon>
        <taxon>Brassicaceae</taxon>
        <taxon>Brassiceae</taxon>
        <taxon>Brassica</taxon>
    </lineage>
</organism>
<dbReference type="EMBL" id="QGKX02001521">
    <property type="protein sequence ID" value="KAF3511377.1"/>
    <property type="molecule type" value="Genomic_DNA"/>
</dbReference>
<gene>
    <name evidence="1" type="ORF">F2Q69_00006835</name>
</gene>